<proteinExistence type="predicted"/>
<organism evidence="2 3">
    <name type="scientific">Rhodoplanes serenus</name>
    <dbReference type="NCBI Taxonomy" id="200615"/>
    <lineage>
        <taxon>Bacteria</taxon>
        <taxon>Pseudomonadati</taxon>
        <taxon>Pseudomonadota</taxon>
        <taxon>Alphaproteobacteria</taxon>
        <taxon>Hyphomicrobiales</taxon>
        <taxon>Nitrobacteraceae</taxon>
        <taxon>Rhodoplanes</taxon>
    </lineage>
</organism>
<sequence length="46" mass="4976">MTLSIGRLRLSTETHADGEDGPPPCLMPVRKERSAGARTAASRRPE</sequence>
<protein>
    <submittedName>
        <fullName evidence="2">Uncharacterized protein</fullName>
    </submittedName>
</protein>
<dbReference type="EMBL" id="WNKV01000005">
    <property type="protein sequence ID" value="MTW16114.1"/>
    <property type="molecule type" value="Genomic_DNA"/>
</dbReference>
<dbReference type="AlphaFoldDB" id="A0A9X5AS89"/>
<evidence type="ECO:0000313" key="3">
    <source>
        <dbReference type="Proteomes" id="UP000438991"/>
    </source>
</evidence>
<comment type="caution">
    <text evidence="2">The sequence shown here is derived from an EMBL/GenBank/DDBJ whole genome shotgun (WGS) entry which is preliminary data.</text>
</comment>
<evidence type="ECO:0000313" key="2">
    <source>
        <dbReference type="EMBL" id="MTW16114.1"/>
    </source>
</evidence>
<feature type="compositionally biased region" description="Low complexity" evidence="1">
    <location>
        <begin position="36"/>
        <end position="46"/>
    </location>
</feature>
<reference evidence="2 3" key="1">
    <citation type="submission" date="2019-11" db="EMBL/GenBank/DDBJ databases">
        <title>Whole-genome sequence of Rhodoplanes serenus DSM 18633, type strain.</title>
        <authorList>
            <person name="Kyndt J.A."/>
            <person name="Meyer T.E."/>
        </authorList>
    </citation>
    <scope>NUCLEOTIDE SEQUENCE [LARGE SCALE GENOMIC DNA]</scope>
    <source>
        <strain evidence="2 3">DSM 18633</strain>
    </source>
</reference>
<accession>A0A9X5AS89</accession>
<name>A0A9X5AS89_9BRAD</name>
<gene>
    <name evidence="2" type="ORF">GJ689_07825</name>
</gene>
<feature type="region of interest" description="Disordered" evidence="1">
    <location>
        <begin position="1"/>
        <end position="46"/>
    </location>
</feature>
<evidence type="ECO:0000256" key="1">
    <source>
        <dbReference type="SAM" id="MobiDB-lite"/>
    </source>
</evidence>
<dbReference type="Proteomes" id="UP000438991">
    <property type="component" value="Unassembled WGS sequence"/>
</dbReference>